<dbReference type="InterPro" id="IPR032675">
    <property type="entry name" value="LRR_dom_sf"/>
</dbReference>
<dbReference type="PANTHER" id="PTHR11017">
    <property type="entry name" value="LEUCINE-RICH REPEAT-CONTAINING PROTEIN"/>
    <property type="match status" value="1"/>
</dbReference>
<protein>
    <submittedName>
        <fullName evidence="1">Uncharacterized protein</fullName>
    </submittedName>
</protein>
<reference evidence="1" key="1">
    <citation type="submission" date="2023-04" db="EMBL/GenBank/DDBJ databases">
        <authorList>
            <person name="Vijverberg K."/>
            <person name="Xiong W."/>
            <person name="Schranz E."/>
        </authorList>
    </citation>
    <scope>NUCLEOTIDE SEQUENCE</scope>
</reference>
<gene>
    <name evidence="1" type="ORF">LSALG_LOCUS9783</name>
</gene>
<accession>A0AA35V9H8</accession>
<dbReference type="PANTHER" id="PTHR11017:SF313">
    <property type="entry name" value="TIR DOMAIN, P-LOOP CONTAINING NUCLEOSIDE TRIPHOSPHATE HYDROLASE"/>
    <property type="match status" value="1"/>
</dbReference>
<dbReference type="AlphaFoldDB" id="A0AA35V9H8"/>
<evidence type="ECO:0000313" key="2">
    <source>
        <dbReference type="Proteomes" id="UP001177003"/>
    </source>
</evidence>
<name>A0AA35V9H8_LACSI</name>
<sequence>MDSLMLLQMNYVHMNGSYENFPDELRGLCMHGFRLKSIPLELPMMNLVALDLSYSYIESFVGYYSNTHRLEKRQKLDGSYLKANKLLGSLKIINLNFCKQLHSLGDFDQLPALERLIVRNCIGLVEVGESIEKCVELVFVDLSNCKKLEKLPRNIGMLKNVKTLLLDGYNLGDSQVEGRDMVINIRTSSSYFMGAITSDLKLFTISLPRSLVRLSLVNNNLSTDCFPMDFSCLSMLKELYLDYNPINSMPSCMRTIPRLEILSMASCKKLKSVEHPPHTLSRLLLFSHLGSFVRKVEFHPEMSSLELSSNWWLDFTHGSCEIEGMIKIQAISVEEKVLRSLGWINVDLLNKGCVGTNPSESKVQRMFYEFGIFSTKYEVEEMPRWFKYRSLRPSISFTIPSSSPNNLTGLYVYGKCWVMLSHWMFRMNEMEAGDHVTITVIAPYDELVKECGVSLVYEDGEEEEEALGYYKSWNHIIGGDLSQFQTTTGQYILQNRRFFEFAIYFFPYLNKLIPDDPRYQGHKALCWFRAFSQRNPGLIGSTHVGKGDSSRSHPSRETACEREVSFLN</sequence>
<dbReference type="Gene3D" id="3.80.10.10">
    <property type="entry name" value="Ribonuclease Inhibitor"/>
    <property type="match status" value="2"/>
</dbReference>
<dbReference type="EMBL" id="OX465077">
    <property type="protein sequence ID" value="CAI9269406.1"/>
    <property type="molecule type" value="Genomic_DNA"/>
</dbReference>
<dbReference type="GO" id="GO:0006952">
    <property type="term" value="P:defense response"/>
    <property type="evidence" value="ECO:0007669"/>
    <property type="project" value="InterPro"/>
</dbReference>
<dbReference type="Proteomes" id="UP001177003">
    <property type="component" value="Chromosome 1"/>
</dbReference>
<evidence type="ECO:0000313" key="1">
    <source>
        <dbReference type="EMBL" id="CAI9269406.1"/>
    </source>
</evidence>
<keyword evidence="2" id="KW-1185">Reference proteome</keyword>
<organism evidence="1 2">
    <name type="scientific">Lactuca saligna</name>
    <name type="common">Willowleaf lettuce</name>
    <dbReference type="NCBI Taxonomy" id="75948"/>
    <lineage>
        <taxon>Eukaryota</taxon>
        <taxon>Viridiplantae</taxon>
        <taxon>Streptophyta</taxon>
        <taxon>Embryophyta</taxon>
        <taxon>Tracheophyta</taxon>
        <taxon>Spermatophyta</taxon>
        <taxon>Magnoliopsida</taxon>
        <taxon>eudicotyledons</taxon>
        <taxon>Gunneridae</taxon>
        <taxon>Pentapetalae</taxon>
        <taxon>asterids</taxon>
        <taxon>campanulids</taxon>
        <taxon>Asterales</taxon>
        <taxon>Asteraceae</taxon>
        <taxon>Cichorioideae</taxon>
        <taxon>Cichorieae</taxon>
        <taxon>Lactucinae</taxon>
        <taxon>Lactuca</taxon>
    </lineage>
</organism>
<proteinExistence type="predicted"/>
<dbReference type="InterPro" id="IPR044974">
    <property type="entry name" value="Disease_R_plants"/>
</dbReference>
<dbReference type="SUPFAM" id="SSF52058">
    <property type="entry name" value="L domain-like"/>
    <property type="match status" value="1"/>
</dbReference>